<dbReference type="GO" id="GO:0009073">
    <property type="term" value="P:aromatic amino acid family biosynthetic process"/>
    <property type="evidence" value="ECO:0007669"/>
    <property type="project" value="UniProtKB-KW"/>
</dbReference>
<keyword evidence="2 4" id="KW-0456">Lyase</keyword>
<dbReference type="Gene3D" id="3.20.20.70">
    <property type="entry name" value="Aldolase class I"/>
    <property type="match status" value="1"/>
</dbReference>
<evidence type="ECO:0000313" key="5">
    <source>
        <dbReference type="EMBL" id="HFC97188.1"/>
    </source>
</evidence>
<feature type="binding site" evidence="4">
    <location>
        <begin position="28"/>
        <end position="30"/>
    </location>
    <ligand>
        <name>3-dehydroquinate</name>
        <dbReference type="ChEBI" id="CHEBI:32364"/>
    </ligand>
</feature>
<comment type="function">
    <text evidence="4">Involved in the third step of the chorismate pathway, which leads to the biosynthesis of aromatic amino acids. Catalyzes the cis-dehydration of 3-dehydroquinate (DHQ) and introduces the first double bond of the aromatic ring to yield 3-dehydroshikimate.</text>
</comment>
<keyword evidence="4" id="KW-0057">Aromatic amino acid biosynthesis</keyword>
<comment type="similarity">
    <text evidence="4">Belongs to the type-I 3-dehydroquinase family.</text>
</comment>
<dbReference type="EC" id="4.2.1.10" evidence="4"/>
<dbReference type="GO" id="GO:0009423">
    <property type="term" value="P:chorismate biosynthetic process"/>
    <property type="evidence" value="ECO:0007669"/>
    <property type="project" value="UniProtKB-UniRule"/>
</dbReference>
<sequence>MICVSVAEPTVEQALDTLRQVSGADLFEIRLDALEEPRLEPFMEHRERLLFTFRAREEGGFREVPLEGRLALLREAAAAGAAYVDLELRSGPEAVAELRRACRKTRLLLSYHHFSHTPSEAYLRDKVLEMRHLGADVGKVVCMARTLREAYLLTGLILWAREKLDFPLIAFAMGPLGKWTRAVCLLLGAPFTYAAARPGGQTAPGQLTLEELRTVLRTFREEGP</sequence>
<dbReference type="GO" id="GO:0003855">
    <property type="term" value="F:3-dehydroquinate dehydratase activity"/>
    <property type="evidence" value="ECO:0007669"/>
    <property type="project" value="UniProtKB-UniRule"/>
</dbReference>
<dbReference type="InterPro" id="IPR001381">
    <property type="entry name" value="DHquinase_I"/>
</dbReference>
<dbReference type="InterPro" id="IPR050146">
    <property type="entry name" value="Type-I_3-dehydroquinase"/>
</dbReference>
<comment type="subunit">
    <text evidence="4">Homodimer.</text>
</comment>
<dbReference type="AlphaFoldDB" id="A0A7C3CWR5"/>
<feature type="binding site" evidence="4">
    <location>
        <position position="54"/>
    </location>
    <ligand>
        <name>3-dehydroquinate</name>
        <dbReference type="ChEBI" id="CHEBI:32364"/>
    </ligand>
</feature>
<feature type="binding site" evidence="4">
    <location>
        <position position="202"/>
    </location>
    <ligand>
        <name>3-dehydroquinate</name>
        <dbReference type="ChEBI" id="CHEBI:32364"/>
    </ligand>
</feature>
<dbReference type="PANTHER" id="PTHR43699:SF1">
    <property type="entry name" value="3-DEHYDROQUINATE DEHYDRATASE"/>
    <property type="match status" value="1"/>
</dbReference>
<dbReference type="PANTHER" id="PTHR43699">
    <property type="entry name" value="3-DEHYDROQUINATE DEHYDRATASE"/>
    <property type="match status" value="1"/>
</dbReference>
<comment type="catalytic activity">
    <reaction evidence="1 4">
        <text>3-dehydroquinate = 3-dehydroshikimate + H2O</text>
        <dbReference type="Rhea" id="RHEA:21096"/>
        <dbReference type="ChEBI" id="CHEBI:15377"/>
        <dbReference type="ChEBI" id="CHEBI:16630"/>
        <dbReference type="ChEBI" id="CHEBI:32364"/>
        <dbReference type="EC" id="4.2.1.10"/>
    </reaction>
</comment>
<dbReference type="HAMAP" id="MF_00214">
    <property type="entry name" value="AroD"/>
    <property type="match status" value="1"/>
</dbReference>
<accession>A0A7C3CWR5</accession>
<name>A0A7C3CWR5_9BACT</name>
<dbReference type="GO" id="GO:0046279">
    <property type="term" value="P:3,4-dihydroxybenzoate biosynthetic process"/>
    <property type="evidence" value="ECO:0007669"/>
    <property type="project" value="TreeGrafter"/>
</dbReference>
<dbReference type="Proteomes" id="UP000886043">
    <property type="component" value="Unassembled WGS sequence"/>
</dbReference>
<dbReference type="UniPathway" id="UPA00053">
    <property type="reaction ID" value="UER00086"/>
</dbReference>
<evidence type="ECO:0000256" key="4">
    <source>
        <dbReference type="HAMAP-Rule" id="MF_00214"/>
    </source>
</evidence>
<feature type="binding site" evidence="4">
    <location>
        <position position="206"/>
    </location>
    <ligand>
        <name>3-dehydroquinate</name>
        <dbReference type="ChEBI" id="CHEBI:32364"/>
    </ligand>
</feature>
<dbReference type="SUPFAM" id="SSF51569">
    <property type="entry name" value="Aldolase"/>
    <property type="match status" value="1"/>
</dbReference>
<dbReference type="NCBIfam" id="TIGR01093">
    <property type="entry name" value="aroD"/>
    <property type="match status" value="1"/>
</dbReference>
<reference evidence="5" key="1">
    <citation type="journal article" date="2020" name="mSystems">
        <title>Genome- and Community-Level Interaction Insights into Carbon Utilization and Element Cycling Functions of Hydrothermarchaeota in Hydrothermal Sediment.</title>
        <authorList>
            <person name="Zhou Z."/>
            <person name="Liu Y."/>
            <person name="Xu W."/>
            <person name="Pan J."/>
            <person name="Luo Z.H."/>
            <person name="Li M."/>
        </authorList>
    </citation>
    <scope>NUCLEOTIDE SEQUENCE [LARGE SCALE GENOMIC DNA]</scope>
    <source>
        <strain evidence="5">HyVt-483</strain>
    </source>
</reference>
<proteinExistence type="inferred from homology"/>
<comment type="caution">
    <text evidence="5">The sequence shown here is derived from an EMBL/GenBank/DDBJ whole genome shotgun (WGS) entry which is preliminary data.</text>
</comment>
<organism evidence="5">
    <name type="scientific">Thermosulfurimonas dismutans</name>
    <dbReference type="NCBI Taxonomy" id="999894"/>
    <lineage>
        <taxon>Bacteria</taxon>
        <taxon>Pseudomonadati</taxon>
        <taxon>Thermodesulfobacteriota</taxon>
        <taxon>Thermodesulfobacteria</taxon>
        <taxon>Thermodesulfobacteriales</taxon>
        <taxon>Thermodesulfobacteriaceae</taxon>
        <taxon>Thermosulfurimonas</taxon>
    </lineage>
</organism>
<dbReference type="InterPro" id="IPR013785">
    <property type="entry name" value="Aldolase_TIM"/>
</dbReference>
<feature type="active site" description="Proton donor/acceptor" evidence="4">
    <location>
        <position position="112"/>
    </location>
</feature>
<protein>
    <recommendedName>
        <fullName evidence="4">3-dehydroquinate dehydratase</fullName>
        <shortName evidence="4">3-dehydroquinase</shortName>
        <ecNumber evidence="4">4.2.1.10</ecNumber>
    </recommendedName>
    <alternativeName>
        <fullName evidence="4">Type I DHQase</fullName>
    </alternativeName>
    <alternativeName>
        <fullName evidence="4">Type I dehydroquinase</fullName>
        <shortName evidence="4">DHQ1</shortName>
    </alternativeName>
</protein>
<evidence type="ECO:0000256" key="3">
    <source>
        <dbReference type="ARBA" id="ARBA00023270"/>
    </source>
</evidence>
<feature type="binding site" evidence="4">
    <location>
        <position position="181"/>
    </location>
    <ligand>
        <name>3-dehydroquinate</name>
        <dbReference type="ChEBI" id="CHEBI:32364"/>
    </ligand>
</feature>
<dbReference type="EMBL" id="DRMH01000018">
    <property type="protein sequence ID" value="HFC97188.1"/>
    <property type="molecule type" value="Genomic_DNA"/>
</dbReference>
<dbReference type="CDD" id="cd00502">
    <property type="entry name" value="DHQase_I"/>
    <property type="match status" value="1"/>
</dbReference>
<dbReference type="GO" id="GO:0008652">
    <property type="term" value="P:amino acid biosynthetic process"/>
    <property type="evidence" value="ECO:0007669"/>
    <property type="project" value="UniProtKB-KW"/>
</dbReference>
<evidence type="ECO:0000256" key="2">
    <source>
        <dbReference type="ARBA" id="ARBA00023239"/>
    </source>
</evidence>
<comment type="pathway">
    <text evidence="4">Metabolic intermediate biosynthesis; chorismate biosynthesis; chorismate from D-erythrose 4-phosphate and phosphoenolpyruvate: step 3/7.</text>
</comment>
<dbReference type="Pfam" id="PF01487">
    <property type="entry name" value="DHquinase_I"/>
    <property type="match status" value="1"/>
</dbReference>
<keyword evidence="4" id="KW-0028">Amino-acid biosynthesis</keyword>
<evidence type="ECO:0000256" key="1">
    <source>
        <dbReference type="ARBA" id="ARBA00001864"/>
    </source>
</evidence>
<gene>
    <name evidence="4 5" type="primary">aroD</name>
    <name evidence="5" type="ORF">ENJ40_01850</name>
</gene>
<keyword evidence="3 4" id="KW-0704">Schiff base</keyword>
<feature type="binding site" evidence="4">
    <location>
        <position position="5"/>
    </location>
    <ligand>
        <name>3-dehydroquinate</name>
        <dbReference type="ChEBI" id="CHEBI:32364"/>
    </ligand>
</feature>
<feature type="active site" description="Schiff-base intermediate with substrate" evidence="4">
    <location>
        <position position="139"/>
    </location>
</feature>